<dbReference type="NCBIfam" id="TIGR00638">
    <property type="entry name" value="Mop"/>
    <property type="match status" value="2"/>
</dbReference>
<dbReference type="InterPro" id="IPR008995">
    <property type="entry name" value="Mo/tungstate-bd_C_term_dom"/>
</dbReference>
<dbReference type="SUPFAM" id="SSF50331">
    <property type="entry name" value="MOP-like"/>
    <property type="match status" value="2"/>
</dbReference>
<sequence length="142" mass="14403">MQISARNNWPAIVDNIDKGPVSTEIQLRLDSGDAAVATITTASANSLSLVPGVRVRVLVKASSVMVLAGDGADVGISARNCLSGQVTQVEHGAVQSIVALRTTNGTEITASITKASAEKLGLVAGKPAAALVKASDVLILSE</sequence>
<evidence type="ECO:0000256" key="1">
    <source>
        <dbReference type="ARBA" id="ARBA00022505"/>
    </source>
</evidence>
<feature type="domain" description="Mop" evidence="3">
    <location>
        <begin position="75"/>
        <end position="141"/>
    </location>
</feature>
<evidence type="ECO:0000313" key="5">
    <source>
        <dbReference type="Proteomes" id="UP001251374"/>
    </source>
</evidence>
<dbReference type="InterPro" id="IPR004606">
    <property type="entry name" value="Mop_domain"/>
</dbReference>
<dbReference type="Gene3D" id="2.40.50.100">
    <property type="match status" value="2"/>
</dbReference>
<evidence type="ECO:0000256" key="2">
    <source>
        <dbReference type="PROSITE-ProRule" id="PRU01213"/>
    </source>
</evidence>
<gene>
    <name evidence="4" type="ORF">QC821_06550</name>
</gene>
<organism evidence="4 5">
    <name type="scientific">Franzmannia qiaohouensis</name>
    <dbReference type="NCBI Taxonomy" id="1329370"/>
    <lineage>
        <taxon>Bacteria</taxon>
        <taxon>Pseudomonadati</taxon>
        <taxon>Pseudomonadota</taxon>
        <taxon>Gammaproteobacteria</taxon>
        <taxon>Oceanospirillales</taxon>
        <taxon>Halomonadaceae</taxon>
        <taxon>Franzmannia</taxon>
    </lineage>
</organism>
<proteinExistence type="predicted"/>
<protein>
    <submittedName>
        <fullName evidence="4">TOBE domain-containing protein</fullName>
    </submittedName>
</protein>
<feature type="domain" description="Mop" evidence="3">
    <location>
        <begin position="2"/>
        <end position="68"/>
    </location>
</feature>
<name>A0ABU1HBT2_9GAMM</name>
<dbReference type="EMBL" id="JARWAM010000004">
    <property type="protein sequence ID" value="MDR5904929.1"/>
    <property type="molecule type" value="Genomic_DNA"/>
</dbReference>
<dbReference type="Pfam" id="PF03459">
    <property type="entry name" value="TOBE"/>
    <property type="match status" value="2"/>
</dbReference>
<keyword evidence="5" id="KW-1185">Reference proteome</keyword>
<accession>A0ABU1HBT2</accession>
<dbReference type="RefSeq" id="WP_309718608.1">
    <property type="nucleotide sequence ID" value="NZ_JARWAM010000004.1"/>
</dbReference>
<keyword evidence="1 2" id="KW-0500">Molybdenum</keyword>
<dbReference type="InterPro" id="IPR005116">
    <property type="entry name" value="Transp-assoc_OB_typ1"/>
</dbReference>
<dbReference type="Proteomes" id="UP001251374">
    <property type="component" value="Unassembled WGS sequence"/>
</dbReference>
<dbReference type="InterPro" id="IPR051815">
    <property type="entry name" value="Molybdate_resp_trans_reg"/>
</dbReference>
<dbReference type="PROSITE" id="PS51866">
    <property type="entry name" value="MOP"/>
    <property type="match status" value="2"/>
</dbReference>
<dbReference type="PANTHER" id="PTHR30432">
    <property type="entry name" value="TRANSCRIPTIONAL REGULATOR MODE"/>
    <property type="match status" value="1"/>
</dbReference>
<dbReference type="PANTHER" id="PTHR30432:SF1">
    <property type="entry name" value="DNA-BINDING TRANSCRIPTIONAL DUAL REGULATOR MODE"/>
    <property type="match status" value="1"/>
</dbReference>
<evidence type="ECO:0000313" key="4">
    <source>
        <dbReference type="EMBL" id="MDR5904929.1"/>
    </source>
</evidence>
<evidence type="ECO:0000259" key="3">
    <source>
        <dbReference type="PROSITE" id="PS51866"/>
    </source>
</evidence>
<comment type="caution">
    <text evidence="4">The sequence shown here is derived from an EMBL/GenBank/DDBJ whole genome shotgun (WGS) entry which is preliminary data.</text>
</comment>
<reference evidence="4 5" key="1">
    <citation type="submission" date="2023-04" db="EMBL/GenBank/DDBJ databases">
        <title>A long-awaited taxogenomic arrangement of the family Halomonadaceae.</title>
        <authorList>
            <person name="De La Haba R."/>
            <person name="Chuvochina M."/>
            <person name="Wittouck S."/>
            <person name="Arahal D.R."/>
            <person name="Sanchez-Porro C."/>
            <person name="Hugenholtz P."/>
            <person name="Ventosa A."/>
        </authorList>
    </citation>
    <scope>NUCLEOTIDE SEQUENCE [LARGE SCALE GENOMIC DNA]</scope>
    <source>
        <strain evidence="4 5">DSM 26770</strain>
    </source>
</reference>